<gene>
    <name evidence="3" type="ORF">ACFQ45_11860</name>
</gene>
<dbReference type="InterPro" id="IPR050963">
    <property type="entry name" value="Sirohydro_Cobaltochel/CbiX"/>
</dbReference>
<dbReference type="EMBL" id="JBHTMN010000012">
    <property type="protein sequence ID" value="MFD1384070.1"/>
    <property type="molecule type" value="Genomic_DNA"/>
</dbReference>
<keyword evidence="1" id="KW-0479">Metal-binding</keyword>
<dbReference type="InterPro" id="IPR002762">
    <property type="entry name" value="CbiX-like"/>
</dbReference>
<dbReference type="CDD" id="cd03416">
    <property type="entry name" value="CbiX_SirB_N"/>
    <property type="match status" value="1"/>
</dbReference>
<dbReference type="PANTHER" id="PTHR33542:SF3">
    <property type="entry name" value="SIROHYDROCHLORIN FERROCHELATASE, CHLOROPLASTIC"/>
    <property type="match status" value="1"/>
</dbReference>
<evidence type="ECO:0000313" key="3">
    <source>
        <dbReference type="EMBL" id="MFD1384070.1"/>
    </source>
</evidence>
<keyword evidence="4" id="KW-1185">Reference proteome</keyword>
<proteinExistence type="predicted"/>
<dbReference type="SUPFAM" id="SSF53800">
    <property type="entry name" value="Chelatase"/>
    <property type="match status" value="1"/>
</dbReference>
<dbReference type="Gene3D" id="3.40.50.1400">
    <property type="match status" value="1"/>
</dbReference>
<protein>
    <submittedName>
        <fullName evidence="3">Sirohydrochlorin chelatase</fullName>
    </submittedName>
</protein>
<dbReference type="Pfam" id="PF01903">
    <property type="entry name" value="CbiX"/>
    <property type="match status" value="1"/>
</dbReference>
<comment type="caution">
    <text evidence="3">The sequence shown here is derived from an EMBL/GenBank/DDBJ whole genome shotgun (WGS) entry which is preliminary data.</text>
</comment>
<dbReference type="Proteomes" id="UP001597059">
    <property type="component" value="Unassembled WGS sequence"/>
</dbReference>
<accession>A0ABW4B658</accession>
<keyword evidence="2" id="KW-0456">Lyase</keyword>
<dbReference type="RefSeq" id="WP_377367939.1">
    <property type="nucleotide sequence ID" value="NZ_JBHTMN010000012.1"/>
</dbReference>
<organism evidence="3 4">
    <name type="scientific">Rhodanobacter aciditrophus</name>
    <dbReference type="NCBI Taxonomy" id="1623218"/>
    <lineage>
        <taxon>Bacteria</taxon>
        <taxon>Pseudomonadati</taxon>
        <taxon>Pseudomonadota</taxon>
        <taxon>Gammaproteobacteria</taxon>
        <taxon>Lysobacterales</taxon>
        <taxon>Rhodanobacteraceae</taxon>
        <taxon>Rhodanobacter</taxon>
    </lineage>
</organism>
<name>A0ABW4B658_9GAMM</name>
<dbReference type="PANTHER" id="PTHR33542">
    <property type="entry name" value="SIROHYDROCHLORIN FERROCHELATASE, CHLOROPLASTIC"/>
    <property type="match status" value="1"/>
</dbReference>
<evidence type="ECO:0000256" key="1">
    <source>
        <dbReference type="ARBA" id="ARBA00022723"/>
    </source>
</evidence>
<evidence type="ECO:0000313" key="4">
    <source>
        <dbReference type="Proteomes" id="UP001597059"/>
    </source>
</evidence>
<evidence type="ECO:0000256" key="2">
    <source>
        <dbReference type="ARBA" id="ARBA00023239"/>
    </source>
</evidence>
<sequence>MMLKQYDHIILLAHGSSDDNWRLPFERLLARVTGEVSSDKVSLAYMELCSPSIEDVLAALPTDKVNVAVYPLFFAQGRHLRVDVPKQLETLTNNQRVLTLLEPIGDNPEVIKAMESAIVKKLVEN</sequence>
<reference evidence="4" key="1">
    <citation type="journal article" date="2019" name="Int. J. Syst. Evol. Microbiol.">
        <title>The Global Catalogue of Microorganisms (GCM) 10K type strain sequencing project: providing services to taxonomists for standard genome sequencing and annotation.</title>
        <authorList>
            <consortium name="The Broad Institute Genomics Platform"/>
            <consortium name="The Broad Institute Genome Sequencing Center for Infectious Disease"/>
            <person name="Wu L."/>
            <person name="Ma J."/>
        </authorList>
    </citation>
    <scope>NUCLEOTIDE SEQUENCE [LARGE SCALE GENOMIC DNA]</scope>
    <source>
        <strain evidence="4">JCM 30774</strain>
    </source>
</reference>